<evidence type="ECO:0008006" key="3">
    <source>
        <dbReference type="Google" id="ProtNLM"/>
    </source>
</evidence>
<evidence type="ECO:0000313" key="1">
    <source>
        <dbReference type="EMBL" id="MBJ6751594.1"/>
    </source>
</evidence>
<name>A0ABS0YI52_9BACT</name>
<sequence length="657" mass="70680">MRRKIALLGLIAATCNCQEVFAEAVNEEVVFHRSLFSLGDVYQSASVSYGYTGHSAGKISTSSQNLAERYGISTDLAILDPDVVLVDLSGGLSYQQRLGNSNASLLDYSYSVMGRGFRQSFHPMQLSSVRSSSTISSGYLPSYSVDRTFNKFSASLLHRSFPVYMYLTNATVTTHGLSSDTTTDTNSGGLSVHHNGGWYFSDASASFSTSSAVGTESRVYTVNQNNTFDLDAAKKYRLSTKASLSDMAFQSTAETVLQRIGLLSGSLSGQLGKALASSISADYNYSSTQDFQGKKQTIQSTNFSAGLAHSLYQSLNTSVGASYGKTYALGGGQDVINGTATLAYRKQLPAQGQLSLRGSVAKSVTRQDFADTELPKVLDESHTVRQGDTFGPNQDGKLVAGSVSIKSVDDLGVTTVWQNETEYHVDYAANTIQILRPMAPDATITILVSYKVAVNKNVDYTTDTQNYQALLAFLGGRYSFAANYATSSEQRISGVAANDALNSTTSVLLTGIARYETSTFSVEYGKVSTTSEDVSHIGAAWTYDSFIGGRDHIRVSARDTYSMHGATGAQSAYDQNIFSASATYSQNLFQQLRAALMCNASDTRTANATTDVLGVRTSLDGSFNSLSFSLTAGTRYYFSSGPTTRDTDVNLQITRNF</sequence>
<accession>A0ABS0YI52</accession>
<proteinExistence type="predicted"/>
<dbReference type="Proteomes" id="UP000614714">
    <property type="component" value="Unassembled WGS sequence"/>
</dbReference>
<evidence type="ECO:0000313" key="2">
    <source>
        <dbReference type="Proteomes" id="UP000614714"/>
    </source>
</evidence>
<organism evidence="1 2">
    <name type="scientific">Geomonas anaerohicana</name>
    <dbReference type="NCBI Taxonomy" id="2798583"/>
    <lineage>
        <taxon>Bacteria</taxon>
        <taxon>Pseudomonadati</taxon>
        <taxon>Thermodesulfobacteriota</taxon>
        <taxon>Desulfuromonadia</taxon>
        <taxon>Geobacterales</taxon>
        <taxon>Geobacteraceae</taxon>
        <taxon>Geomonas</taxon>
    </lineage>
</organism>
<reference evidence="1 2" key="1">
    <citation type="submission" date="2020-12" db="EMBL/GenBank/DDBJ databases">
        <title>Geomonas sp. Red421, isolated from paddy soil.</title>
        <authorList>
            <person name="Xu Z."/>
            <person name="Zhang Z."/>
            <person name="Masuda Y."/>
            <person name="Itoh H."/>
            <person name="Senoo K."/>
        </authorList>
    </citation>
    <scope>NUCLEOTIDE SEQUENCE [LARGE SCALE GENOMIC DNA]</scope>
    <source>
        <strain evidence="1 2">Red421</strain>
    </source>
</reference>
<dbReference type="RefSeq" id="WP_199390068.1">
    <property type="nucleotide sequence ID" value="NZ_JAEMHL010000008.1"/>
</dbReference>
<comment type="caution">
    <text evidence="1">The sequence shown here is derived from an EMBL/GenBank/DDBJ whole genome shotgun (WGS) entry which is preliminary data.</text>
</comment>
<dbReference type="EMBL" id="JAEMHL010000008">
    <property type="protein sequence ID" value="MBJ6751594.1"/>
    <property type="molecule type" value="Genomic_DNA"/>
</dbReference>
<protein>
    <recommendedName>
        <fullName evidence="3">TIGR03016 family PEP-CTERM system-associated outer membrane protein</fullName>
    </recommendedName>
</protein>
<keyword evidence="2" id="KW-1185">Reference proteome</keyword>
<gene>
    <name evidence="1" type="ORF">JFN91_15370</name>
</gene>